<feature type="transmembrane region" description="Helical" evidence="7">
    <location>
        <begin position="146"/>
        <end position="179"/>
    </location>
</feature>
<feature type="transmembrane region" description="Helical" evidence="7">
    <location>
        <begin position="54"/>
        <end position="75"/>
    </location>
</feature>
<comment type="caution">
    <text evidence="8">The sequence shown here is derived from an EMBL/GenBank/DDBJ whole genome shotgun (WGS) entry which is preliminary data.</text>
</comment>
<dbReference type="EMBL" id="SULG01000011">
    <property type="protein sequence ID" value="TLD42879.1"/>
    <property type="molecule type" value="Genomic_DNA"/>
</dbReference>
<evidence type="ECO:0000256" key="7">
    <source>
        <dbReference type="RuleBase" id="RU362044"/>
    </source>
</evidence>
<evidence type="ECO:0000256" key="2">
    <source>
        <dbReference type="ARBA" id="ARBA00007556"/>
    </source>
</evidence>
<dbReference type="NCBIfam" id="TIGR00056">
    <property type="entry name" value="MlaE family lipid ABC transporter permease subunit"/>
    <property type="match status" value="1"/>
</dbReference>
<evidence type="ECO:0000256" key="6">
    <source>
        <dbReference type="ARBA" id="ARBA00023136"/>
    </source>
</evidence>
<dbReference type="GO" id="GO:0005548">
    <property type="term" value="F:phospholipid transporter activity"/>
    <property type="evidence" value="ECO:0007669"/>
    <property type="project" value="TreeGrafter"/>
</dbReference>
<feature type="transmembrane region" description="Helical" evidence="7">
    <location>
        <begin position="200"/>
        <end position="220"/>
    </location>
</feature>
<dbReference type="Proteomes" id="UP000319783">
    <property type="component" value="Unassembled WGS sequence"/>
</dbReference>
<name>A0A533QE86_9BACT</name>
<dbReference type="InterPro" id="IPR030802">
    <property type="entry name" value="Permease_MalE"/>
</dbReference>
<gene>
    <name evidence="8" type="ORF">JETT_0779</name>
</gene>
<keyword evidence="3" id="KW-0813">Transport</keyword>
<evidence type="ECO:0000256" key="1">
    <source>
        <dbReference type="ARBA" id="ARBA00004141"/>
    </source>
</evidence>
<evidence type="ECO:0000256" key="3">
    <source>
        <dbReference type="ARBA" id="ARBA00022448"/>
    </source>
</evidence>
<dbReference type="GO" id="GO:0043190">
    <property type="term" value="C:ATP-binding cassette (ABC) transporter complex"/>
    <property type="evidence" value="ECO:0007669"/>
    <property type="project" value="InterPro"/>
</dbReference>
<evidence type="ECO:0000256" key="4">
    <source>
        <dbReference type="ARBA" id="ARBA00022692"/>
    </source>
</evidence>
<dbReference type="PANTHER" id="PTHR30188">
    <property type="entry name" value="ABC TRANSPORTER PERMEASE PROTEIN-RELATED"/>
    <property type="match status" value="1"/>
</dbReference>
<accession>A0A533QE86</accession>
<dbReference type="PANTHER" id="PTHR30188:SF4">
    <property type="entry name" value="PROTEIN TRIGALACTOSYLDIACYLGLYCEROL 1, CHLOROPLASTIC"/>
    <property type="match status" value="1"/>
</dbReference>
<sequence length="256" mass="27683">MANPIAYIGIKALTLFQLTGELLQLFASTIYWSKHTFRNVDKIFHFMVKMGVNTLPIATFTSLFVGMVMVLQTGYTLEKFGMAESLGAIVPIAMARELGPVLTALLLAGRIGAAITAEIGTMTVSEEVDALKTLGINPVRYLAMPRFLACLCMLPVLVIYADVIGILGGASVAATYFHIPTKIYFDRMAESLQFIDIIKGLTKAAVFGATIAIVGCRYGLEAKGGAAGVGEATTRSVVCSFITIYILNYFITRLWL</sequence>
<proteinExistence type="inferred from homology"/>
<feature type="transmembrane region" description="Helical" evidence="7">
    <location>
        <begin position="232"/>
        <end position="251"/>
    </location>
</feature>
<comment type="subcellular location">
    <subcellularLocation>
        <location evidence="1">Membrane</location>
        <topology evidence="1">Multi-pass membrane protein</topology>
    </subcellularLocation>
</comment>
<dbReference type="AlphaFoldDB" id="A0A533QE86"/>
<feature type="transmembrane region" description="Helical" evidence="7">
    <location>
        <begin position="12"/>
        <end position="33"/>
    </location>
</feature>
<evidence type="ECO:0000313" key="9">
    <source>
        <dbReference type="Proteomes" id="UP000319783"/>
    </source>
</evidence>
<protein>
    <submittedName>
        <fullName evidence="8">Putative ABC transporter, permease component YrbE</fullName>
    </submittedName>
</protein>
<keyword evidence="4 7" id="KW-0812">Transmembrane</keyword>
<evidence type="ECO:0000256" key="5">
    <source>
        <dbReference type="ARBA" id="ARBA00022989"/>
    </source>
</evidence>
<keyword evidence="6 7" id="KW-0472">Membrane</keyword>
<keyword evidence="5 7" id="KW-1133">Transmembrane helix</keyword>
<reference evidence="8 9" key="1">
    <citation type="submission" date="2019-04" db="EMBL/GenBank/DDBJ databases">
        <title>Genome of a novel bacterium Candidatus Jettenia ecosi reconstructed from metagenome of an anammox bioreactor.</title>
        <authorList>
            <person name="Mardanov A.V."/>
            <person name="Beletsky A.V."/>
            <person name="Ravin N.V."/>
            <person name="Botchkova E.A."/>
            <person name="Litti Y.V."/>
            <person name="Nozhevnikova A.N."/>
        </authorList>
    </citation>
    <scope>NUCLEOTIDE SEQUENCE [LARGE SCALE GENOMIC DNA]</scope>
    <source>
        <strain evidence="8">J2</strain>
    </source>
</reference>
<organism evidence="8 9">
    <name type="scientific">Candidatus Jettenia ecosi</name>
    <dbReference type="NCBI Taxonomy" id="2494326"/>
    <lineage>
        <taxon>Bacteria</taxon>
        <taxon>Pseudomonadati</taxon>
        <taxon>Planctomycetota</taxon>
        <taxon>Candidatus Brocadiia</taxon>
        <taxon>Candidatus Brocadiales</taxon>
        <taxon>Candidatus Brocadiaceae</taxon>
        <taxon>Candidatus Jettenia</taxon>
    </lineage>
</organism>
<comment type="similarity">
    <text evidence="2 7">Belongs to the MlaE permease family.</text>
</comment>
<evidence type="ECO:0000313" key="8">
    <source>
        <dbReference type="EMBL" id="TLD42879.1"/>
    </source>
</evidence>
<dbReference type="Pfam" id="PF02405">
    <property type="entry name" value="MlaE"/>
    <property type="match status" value="1"/>
</dbReference>
<dbReference type="InterPro" id="IPR003453">
    <property type="entry name" value="ABC_MlaE_roteobac"/>
</dbReference>